<organism evidence="6 7">
    <name type="scientific">Oenanthe oenanthe</name>
    <name type="common">Northern wheatear</name>
    <dbReference type="NCBI Taxonomy" id="279966"/>
    <lineage>
        <taxon>Eukaryota</taxon>
        <taxon>Metazoa</taxon>
        <taxon>Chordata</taxon>
        <taxon>Craniata</taxon>
        <taxon>Vertebrata</taxon>
        <taxon>Euteleostomi</taxon>
        <taxon>Archelosauria</taxon>
        <taxon>Archosauria</taxon>
        <taxon>Dinosauria</taxon>
        <taxon>Saurischia</taxon>
        <taxon>Theropoda</taxon>
        <taxon>Coelurosauria</taxon>
        <taxon>Aves</taxon>
        <taxon>Neognathae</taxon>
        <taxon>Neoaves</taxon>
        <taxon>Telluraves</taxon>
        <taxon>Australaves</taxon>
        <taxon>Passeriformes</taxon>
        <taxon>Muscicapidae</taxon>
        <taxon>Oenanthe</taxon>
    </lineage>
</organism>
<keyword evidence="1" id="KW-0645">Protease</keyword>
<dbReference type="PANTHER" id="PTHR24252:SF8">
    <property type="entry name" value="ACROSIN"/>
    <property type="match status" value="1"/>
</dbReference>
<dbReference type="Proteomes" id="UP000565754">
    <property type="component" value="Unassembled WGS sequence"/>
</dbReference>
<accession>A0A7L1DWS0</accession>
<dbReference type="EMBL" id="VXBF01002332">
    <property type="protein sequence ID" value="NXM81338.1"/>
    <property type="molecule type" value="Genomic_DNA"/>
</dbReference>
<feature type="non-terminal residue" evidence="6">
    <location>
        <position position="1"/>
    </location>
</feature>
<dbReference type="GO" id="GO:0004252">
    <property type="term" value="F:serine-type endopeptidase activity"/>
    <property type="evidence" value="ECO:0007669"/>
    <property type="project" value="InterPro"/>
</dbReference>
<sequence length="223" mass="23083">AGVLIQPQWVLTVARCFFRSGDASIYEVVIGAIDLGEPGPNAVLRHIQRILLHPEYVSATATSNIALVELDTPVECSDYIQLGCVPDGSLAVPELRTCYIAGWRATPASGQCWGLSPAGGSGGIWGSGCSGSSGGSGGPHPVSPVPPRCGCDPGAAPDPSLPAQGDIGGPLVCKDNDGDYFWLVGLASWCRGCSGKKRPGLFTSTQHFHGWIQAQLGSTPAQE</sequence>
<reference evidence="6 7" key="1">
    <citation type="submission" date="2019-09" db="EMBL/GenBank/DDBJ databases">
        <title>Bird 10,000 Genomes (B10K) Project - Family phase.</title>
        <authorList>
            <person name="Zhang G."/>
        </authorList>
    </citation>
    <scope>NUCLEOTIDE SEQUENCE [LARGE SCALE GENOMIC DNA]</scope>
    <source>
        <strain evidence="6">B10K-DU-001-74</strain>
        <tissue evidence="6">Muscle</tissue>
    </source>
</reference>
<dbReference type="Gene3D" id="2.40.10.10">
    <property type="entry name" value="Trypsin-like serine proteases"/>
    <property type="match status" value="3"/>
</dbReference>
<feature type="domain" description="Peptidase S1" evidence="5">
    <location>
        <begin position="1"/>
        <end position="217"/>
    </location>
</feature>
<dbReference type="InterPro" id="IPR043504">
    <property type="entry name" value="Peptidase_S1_PA_chymotrypsin"/>
</dbReference>
<gene>
    <name evidence="6" type="primary">Acr_4</name>
    <name evidence="6" type="ORF">OENOEN_R07993</name>
</gene>
<dbReference type="PANTHER" id="PTHR24252">
    <property type="entry name" value="ACROSIN-RELATED"/>
    <property type="match status" value="1"/>
</dbReference>
<dbReference type="GO" id="GO:0006508">
    <property type="term" value="P:proteolysis"/>
    <property type="evidence" value="ECO:0007669"/>
    <property type="project" value="UniProtKB-KW"/>
</dbReference>
<dbReference type="PRINTS" id="PR00722">
    <property type="entry name" value="CHYMOTRYPSIN"/>
</dbReference>
<protein>
    <submittedName>
        <fullName evidence="6">ACRO protein</fullName>
    </submittedName>
</protein>
<keyword evidence="4" id="KW-1015">Disulfide bond</keyword>
<dbReference type="SMART" id="SM00020">
    <property type="entry name" value="Tryp_SPc"/>
    <property type="match status" value="1"/>
</dbReference>
<dbReference type="InterPro" id="IPR009003">
    <property type="entry name" value="Peptidase_S1_PA"/>
</dbReference>
<dbReference type="AlphaFoldDB" id="A0A7L1DWS0"/>
<comment type="caution">
    <text evidence="6">The sequence shown here is derived from an EMBL/GenBank/DDBJ whole genome shotgun (WGS) entry which is preliminary data.</text>
</comment>
<dbReference type="InterPro" id="IPR001314">
    <property type="entry name" value="Peptidase_S1A"/>
</dbReference>
<dbReference type="Pfam" id="PF00089">
    <property type="entry name" value="Trypsin"/>
    <property type="match status" value="1"/>
</dbReference>
<dbReference type="CDD" id="cd00190">
    <property type="entry name" value="Tryp_SPc"/>
    <property type="match status" value="1"/>
</dbReference>
<evidence type="ECO:0000256" key="4">
    <source>
        <dbReference type="ARBA" id="ARBA00023157"/>
    </source>
</evidence>
<dbReference type="GO" id="GO:0007340">
    <property type="term" value="P:acrosome reaction"/>
    <property type="evidence" value="ECO:0007669"/>
    <property type="project" value="TreeGrafter"/>
</dbReference>
<feature type="non-terminal residue" evidence="6">
    <location>
        <position position="223"/>
    </location>
</feature>
<proteinExistence type="predicted"/>
<evidence type="ECO:0000256" key="3">
    <source>
        <dbReference type="ARBA" id="ARBA00022825"/>
    </source>
</evidence>
<evidence type="ECO:0000256" key="1">
    <source>
        <dbReference type="ARBA" id="ARBA00022670"/>
    </source>
</evidence>
<keyword evidence="3" id="KW-0720">Serine protease</keyword>
<evidence type="ECO:0000313" key="7">
    <source>
        <dbReference type="Proteomes" id="UP000565754"/>
    </source>
</evidence>
<keyword evidence="2" id="KW-0378">Hydrolase</keyword>
<name>A0A7L1DWS0_OENON</name>
<dbReference type="PROSITE" id="PS50240">
    <property type="entry name" value="TRYPSIN_DOM"/>
    <property type="match status" value="1"/>
</dbReference>
<keyword evidence="7" id="KW-1185">Reference proteome</keyword>
<evidence type="ECO:0000259" key="5">
    <source>
        <dbReference type="PROSITE" id="PS50240"/>
    </source>
</evidence>
<dbReference type="SUPFAM" id="SSF50494">
    <property type="entry name" value="Trypsin-like serine proteases"/>
    <property type="match status" value="1"/>
</dbReference>
<evidence type="ECO:0000313" key="6">
    <source>
        <dbReference type="EMBL" id="NXM81338.1"/>
    </source>
</evidence>
<evidence type="ECO:0000256" key="2">
    <source>
        <dbReference type="ARBA" id="ARBA00022801"/>
    </source>
</evidence>
<dbReference type="InterPro" id="IPR001254">
    <property type="entry name" value="Trypsin_dom"/>
</dbReference>